<evidence type="ECO:0000313" key="1">
    <source>
        <dbReference type="EMBL" id="CAB4132792.1"/>
    </source>
</evidence>
<sequence>MGFRPTDIQTLSSTGPTTLIPTSKDVVVKAFSVLRTDTSSTLKAVLPADASILTIMMEGGTASNAGTSATVSLVVSDNTGAISTGTAVDVKTAGATTQIVQMPSLPNIQPSPLTGDLKITATYAESGTASTAGGPWVFIVTYVR</sequence>
<proteinExistence type="predicted"/>
<dbReference type="EMBL" id="LR796268">
    <property type="protein sequence ID" value="CAB4132792.1"/>
    <property type="molecule type" value="Genomic_DNA"/>
</dbReference>
<name>A0A6J5LGW8_9CAUD</name>
<organism evidence="1">
    <name type="scientific">uncultured Caudovirales phage</name>
    <dbReference type="NCBI Taxonomy" id="2100421"/>
    <lineage>
        <taxon>Viruses</taxon>
        <taxon>Duplodnaviria</taxon>
        <taxon>Heunggongvirae</taxon>
        <taxon>Uroviricota</taxon>
        <taxon>Caudoviricetes</taxon>
        <taxon>Peduoviridae</taxon>
        <taxon>Maltschvirus</taxon>
        <taxon>Maltschvirus maltsch</taxon>
    </lineage>
</organism>
<reference evidence="1" key="1">
    <citation type="submission" date="2020-04" db="EMBL/GenBank/DDBJ databases">
        <authorList>
            <person name="Chiriac C."/>
            <person name="Salcher M."/>
            <person name="Ghai R."/>
            <person name="Kavagutti S V."/>
        </authorList>
    </citation>
    <scope>NUCLEOTIDE SEQUENCE</scope>
</reference>
<protein>
    <submittedName>
        <fullName evidence="1">Uncharacterized protein</fullName>
    </submittedName>
</protein>
<accession>A0A6J5LGW8</accession>
<gene>
    <name evidence="1" type="ORF">UFOVP249_32</name>
</gene>